<dbReference type="AlphaFoldDB" id="A0A2D0ND02"/>
<evidence type="ECO:0000313" key="3">
    <source>
        <dbReference type="Proteomes" id="UP000223913"/>
    </source>
</evidence>
<proteinExistence type="predicted"/>
<comment type="caution">
    <text evidence="2">The sequence shown here is derived from an EMBL/GenBank/DDBJ whole genome shotgun (WGS) entry which is preliminary data.</text>
</comment>
<keyword evidence="3" id="KW-1185">Reference proteome</keyword>
<keyword evidence="1" id="KW-0472">Membrane</keyword>
<gene>
    <name evidence="2" type="ORF">CRP01_12495</name>
</gene>
<keyword evidence="1" id="KW-1133">Transmembrane helix</keyword>
<dbReference type="EMBL" id="PDUD01000018">
    <property type="protein sequence ID" value="PHN06382.1"/>
    <property type="molecule type" value="Genomic_DNA"/>
</dbReference>
<feature type="transmembrane region" description="Helical" evidence="1">
    <location>
        <begin position="53"/>
        <end position="69"/>
    </location>
</feature>
<evidence type="ECO:0008006" key="4">
    <source>
        <dbReference type="Google" id="ProtNLM"/>
    </source>
</evidence>
<keyword evidence="1" id="KW-0812">Transmembrane</keyword>
<evidence type="ECO:0000313" key="2">
    <source>
        <dbReference type="EMBL" id="PHN06382.1"/>
    </source>
</evidence>
<name>A0A2D0ND02_FLAN2</name>
<evidence type="ECO:0000256" key="1">
    <source>
        <dbReference type="SAM" id="Phobius"/>
    </source>
</evidence>
<dbReference type="Proteomes" id="UP000223913">
    <property type="component" value="Unassembled WGS sequence"/>
</dbReference>
<sequence length="73" mass="8505">MKSNQPISSDTLLIMLLTLIFPIMHRAQSSSESVYSDQAFDPIRTEVWYEDPFIWGAVIILAGIGFFWLRRRK</sequence>
<organism evidence="2 3">
    <name type="scientific">Flavilitoribacter nigricans (strain ATCC 23147 / DSM 23189 / NBRC 102662 / NCIMB 1420 / SS-2)</name>
    <name type="common">Lewinella nigricans</name>
    <dbReference type="NCBI Taxonomy" id="1122177"/>
    <lineage>
        <taxon>Bacteria</taxon>
        <taxon>Pseudomonadati</taxon>
        <taxon>Bacteroidota</taxon>
        <taxon>Saprospiria</taxon>
        <taxon>Saprospirales</taxon>
        <taxon>Lewinellaceae</taxon>
        <taxon>Flavilitoribacter</taxon>
    </lineage>
</organism>
<protein>
    <recommendedName>
        <fullName evidence="4">LPXTG cell wall anchor domain-containing protein</fullName>
    </recommendedName>
</protein>
<dbReference type="RefSeq" id="WP_099150365.1">
    <property type="nucleotide sequence ID" value="NZ_PDUD01000018.1"/>
</dbReference>
<accession>A0A2D0ND02</accession>
<reference evidence="2 3" key="1">
    <citation type="submission" date="2017-10" db="EMBL/GenBank/DDBJ databases">
        <title>The draft genome sequence of Lewinella nigricans NBRC 102662.</title>
        <authorList>
            <person name="Wang K."/>
        </authorList>
    </citation>
    <scope>NUCLEOTIDE SEQUENCE [LARGE SCALE GENOMIC DNA]</scope>
    <source>
        <strain evidence="2 3">NBRC 102662</strain>
    </source>
</reference>